<gene>
    <name evidence="3" type="ORF">AXG93_1587s1100</name>
    <name evidence="2" type="ORF">Mp_4g19610</name>
</gene>
<name>A0A176WP89_MARPO</name>
<feature type="compositionally biased region" description="Low complexity" evidence="1">
    <location>
        <begin position="219"/>
        <end position="233"/>
    </location>
</feature>
<evidence type="ECO:0000313" key="4">
    <source>
        <dbReference type="Proteomes" id="UP000077202"/>
    </source>
</evidence>
<dbReference type="PANTHER" id="PTHR36773:SF1">
    <property type="entry name" value="EXPRESSED PROTEIN"/>
    <property type="match status" value="1"/>
</dbReference>
<dbReference type="PANTHER" id="PTHR36773">
    <property type="entry name" value="EXPRESSED PROTEIN"/>
    <property type="match status" value="1"/>
</dbReference>
<organism evidence="3 4">
    <name type="scientific">Marchantia polymorpha subsp. ruderalis</name>
    <dbReference type="NCBI Taxonomy" id="1480154"/>
    <lineage>
        <taxon>Eukaryota</taxon>
        <taxon>Viridiplantae</taxon>
        <taxon>Streptophyta</taxon>
        <taxon>Embryophyta</taxon>
        <taxon>Marchantiophyta</taxon>
        <taxon>Marchantiopsida</taxon>
        <taxon>Marchantiidae</taxon>
        <taxon>Marchantiales</taxon>
        <taxon>Marchantiaceae</taxon>
        <taxon>Marchantia</taxon>
    </lineage>
</organism>
<reference evidence="2" key="2">
    <citation type="journal article" date="2019" name="Curr. Biol.">
        <title>Chromatin organization in early land plants reveals an ancestral association between H3K27me3, transposons, and constitutive heterochromatin.</title>
        <authorList>
            <person name="Montgomery S.A."/>
            <person name="Tanizawa Y."/>
            <person name="Galik B."/>
            <person name="Wang N."/>
            <person name="Ito T."/>
            <person name="Mochizuki T."/>
            <person name="Akimcheva S."/>
            <person name="Bowman J."/>
            <person name="Cognat V."/>
            <person name="Drouard L."/>
            <person name="Ekker H."/>
            <person name="Houng S."/>
            <person name="Kohchi T."/>
            <person name="Lin S."/>
            <person name="Liu L.D."/>
            <person name="Nakamura Y."/>
            <person name="Valeeva L.R."/>
            <person name="Shakirov E.V."/>
            <person name="Shippen D.E."/>
            <person name="Wei W."/>
            <person name="Yagura M."/>
            <person name="Yamaoka S."/>
            <person name="Yamato K.T."/>
            <person name="Liu C."/>
            <person name="Berger F."/>
        </authorList>
    </citation>
    <scope>NUCLEOTIDE SEQUENCE [LARGE SCALE GENOMIC DNA]</scope>
    <source>
        <strain evidence="2">Tak-1</strain>
    </source>
</reference>
<feature type="region of interest" description="Disordered" evidence="1">
    <location>
        <begin position="201"/>
        <end position="269"/>
    </location>
</feature>
<reference evidence="5" key="3">
    <citation type="journal article" date="2020" name="Curr. Biol.">
        <title>Chromatin organization in early land plants reveals an ancestral association between H3K27me3, transposons, and constitutive heterochromatin.</title>
        <authorList>
            <person name="Montgomery S.A."/>
            <person name="Tanizawa Y."/>
            <person name="Galik B."/>
            <person name="Wang N."/>
            <person name="Ito T."/>
            <person name="Mochizuki T."/>
            <person name="Akimcheva S."/>
            <person name="Bowman J.L."/>
            <person name="Cognat V."/>
            <person name="Marechal-Drouard L."/>
            <person name="Ekker H."/>
            <person name="Hong S.F."/>
            <person name="Kohchi T."/>
            <person name="Lin S.S."/>
            <person name="Liu L.D."/>
            <person name="Nakamura Y."/>
            <person name="Valeeva L.R."/>
            <person name="Shakirov E.V."/>
            <person name="Shippen D.E."/>
            <person name="Wei W.L."/>
            <person name="Yagura M."/>
            <person name="Yamaoka S."/>
            <person name="Yamato K.T."/>
            <person name="Liu C."/>
            <person name="Berger F."/>
        </authorList>
    </citation>
    <scope>NUCLEOTIDE SEQUENCE [LARGE SCALE GENOMIC DNA]</scope>
    <source>
        <strain evidence="5">Tak-1</strain>
    </source>
</reference>
<accession>A0A176WP89</accession>
<dbReference type="AlphaFoldDB" id="A0A176WP89"/>
<evidence type="ECO:0000313" key="3">
    <source>
        <dbReference type="EMBL" id="OAE34879.1"/>
    </source>
</evidence>
<dbReference type="GO" id="GO:0009536">
    <property type="term" value="C:plastid"/>
    <property type="evidence" value="ECO:0007669"/>
    <property type="project" value="TreeGrafter"/>
</dbReference>
<reference evidence="3 4" key="1">
    <citation type="submission" date="2016-03" db="EMBL/GenBank/DDBJ databases">
        <title>Mechanisms controlling the formation of the plant cell surface in tip-growing cells are functionally conserved among land plants.</title>
        <authorList>
            <person name="Honkanen S."/>
            <person name="Jones V.A."/>
            <person name="Morieri G."/>
            <person name="Champion C."/>
            <person name="Hetherington A.J."/>
            <person name="Kelly S."/>
            <person name="Saint-Marcoux D."/>
            <person name="Proust H."/>
            <person name="Prescott H."/>
            <person name="Dolan L."/>
        </authorList>
    </citation>
    <scope>NUCLEOTIDE SEQUENCE [LARGE SCALE GENOMIC DNA]</scope>
    <source>
        <strain evidence="4">cv. Tak-1 and cv. Tak-2</strain>
        <tissue evidence="3">Whole gametophyte</tissue>
    </source>
</reference>
<evidence type="ECO:0000256" key="1">
    <source>
        <dbReference type="SAM" id="MobiDB-lite"/>
    </source>
</evidence>
<feature type="compositionally biased region" description="Polar residues" evidence="1">
    <location>
        <begin position="247"/>
        <end position="269"/>
    </location>
</feature>
<evidence type="ECO:0000313" key="2">
    <source>
        <dbReference type="EMBL" id="BBN09421.1"/>
    </source>
</evidence>
<evidence type="ECO:0000313" key="5">
    <source>
        <dbReference type="Proteomes" id="UP001162541"/>
    </source>
</evidence>
<proteinExistence type="predicted"/>
<dbReference type="EMBL" id="LVLJ01000305">
    <property type="protein sequence ID" value="OAE34879.1"/>
    <property type="molecule type" value="Genomic_DNA"/>
</dbReference>
<dbReference type="Proteomes" id="UP001162541">
    <property type="component" value="Chromosome 4"/>
</dbReference>
<dbReference type="Proteomes" id="UP000077202">
    <property type="component" value="Unassembled WGS sequence"/>
</dbReference>
<protein>
    <submittedName>
        <fullName evidence="3">Uncharacterized protein</fullName>
    </submittedName>
</protein>
<feature type="region of interest" description="Disordered" evidence="1">
    <location>
        <begin position="171"/>
        <end position="190"/>
    </location>
</feature>
<dbReference type="EMBL" id="AP019869">
    <property type="protein sequence ID" value="BBN09421.1"/>
    <property type="molecule type" value="Genomic_DNA"/>
</dbReference>
<keyword evidence="4" id="KW-1185">Reference proteome</keyword>
<sequence>MQKPAGPVDLSPAVTTVAFDPIIPPLRVPVSARNEDDPSKGKWVLAFKDDTSWRQAWLNSEDKIASQCEMGARMGCSISASNACRIPWWKNVLVFLKAARIEEGERERCEENEMAACVAASKESCSTYARETCEPVFANMRIAAPEESIDPRFMRPFRRKRWTRHLKDIVSPSGESTVGSDEDSGLDGGLKLSSDYRQRVLADEEHSRSQWGGPAWTEALSQSASSSVAGSPAEGWEGGLIRPKVAASSSQDGSDNVQATNSSNVNSTQ</sequence>